<dbReference type="CDD" id="cd02440">
    <property type="entry name" value="AdoMet_MTases"/>
    <property type="match status" value="1"/>
</dbReference>
<dbReference type="NCBIfam" id="TIGR02467">
    <property type="entry name" value="CbiE"/>
    <property type="match status" value="1"/>
</dbReference>
<dbReference type="PIRSF" id="PIRSF036428">
    <property type="entry name" value="CobL"/>
    <property type="match status" value="1"/>
</dbReference>
<keyword evidence="8" id="KW-1185">Reference proteome</keyword>
<dbReference type="InterPro" id="IPR000878">
    <property type="entry name" value="4pyrrol_Mease"/>
</dbReference>
<keyword evidence="4" id="KW-0808">Transferase</keyword>
<evidence type="ECO:0000313" key="7">
    <source>
        <dbReference type="EMBL" id="MFI7586859.1"/>
    </source>
</evidence>
<evidence type="ECO:0000256" key="3">
    <source>
        <dbReference type="ARBA" id="ARBA00022603"/>
    </source>
</evidence>
<dbReference type="CDD" id="cd11644">
    <property type="entry name" value="Precorrin-6Y-MT"/>
    <property type="match status" value="1"/>
</dbReference>
<accession>A0ABW8AKF7</accession>
<reference evidence="7 8" key="1">
    <citation type="submission" date="2024-10" db="EMBL/GenBank/DDBJ databases">
        <title>The Natural Products Discovery Center: Release of the First 8490 Sequenced Strains for Exploring Actinobacteria Biosynthetic Diversity.</title>
        <authorList>
            <person name="Kalkreuter E."/>
            <person name="Kautsar S.A."/>
            <person name="Yang D."/>
            <person name="Bader C.D."/>
            <person name="Teijaro C.N."/>
            <person name="Fluegel L."/>
            <person name="Davis C.M."/>
            <person name="Simpson J.R."/>
            <person name="Lauterbach L."/>
            <person name="Steele A.D."/>
            <person name="Gui C."/>
            <person name="Meng S."/>
            <person name="Li G."/>
            <person name="Viehrig K."/>
            <person name="Ye F."/>
            <person name="Su P."/>
            <person name="Kiefer A.F."/>
            <person name="Nichols A."/>
            <person name="Cepeda A.J."/>
            <person name="Yan W."/>
            <person name="Fan B."/>
            <person name="Jiang Y."/>
            <person name="Adhikari A."/>
            <person name="Zheng C.-J."/>
            <person name="Schuster L."/>
            <person name="Cowan T.M."/>
            <person name="Smanski M.J."/>
            <person name="Chevrette M.G."/>
            <person name="De Carvalho L.P.S."/>
            <person name="Shen B."/>
        </authorList>
    </citation>
    <scope>NUCLEOTIDE SEQUENCE [LARGE SCALE GENOMIC DNA]</scope>
    <source>
        <strain evidence="7 8">NPDC049639</strain>
    </source>
</reference>
<comment type="caution">
    <text evidence="7">The sequence shown here is derived from an EMBL/GenBank/DDBJ whole genome shotgun (WGS) entry which is preliminary data.</text>
</comment>
<keyword evidence="5" id="KW-0949">S-adenosyl-L-methionine</keyword>
<evidence type="ECO:0000256" key="5">
    <source>
        <dbReference type="ARBA" id="ARBA00022691"/>
    </source>
</evidence>
<evidence type="ECO:0000256" key="1">
    <source>
        <dbReference type="ARBA" id="ARBA00004953"/>
    </source>
</evidence>
<dbReference type="Pfam" id="PF01135">
    <property type="entry name" value="PCMT"/>
    <property type="match status" value="1"/>
</dbReference>
<dbReference type="InterPro" id="IPR006365">
    <property type="entry name" value="Cbl_synth_CobL"/>
</dbReference>
<dbReference type="Gene3D" id="3.40.50.150">
    <property type="entry name" value="Vaccinia Virus protein VP39"/>
    <property type="match status" value="1"/>
</dbReference>
<sequence>MQVVGIGVDGWAGLGSPARDALTSADVVFGSSRQLALLPASVAAERVEWPMPLLPTLLSTLESRTGRRAVLASGDPTFFGIATTLARLLPDEPLDVVPHVSSLSLACARLAWAQQDVAVVSAVGRPVALLHPHVHPGRRVLVLAAGAATPAEVARLLRERGFGPSVLTVLSDLGAPSEQRVVATADEWPDDGWPGSARPEPLTVVGVSCVPGPAALRLPLTPGLPDDAYEHDGQLTKRHVRAVTVSALGPAPGELLWDVGGGAGSIGIEWMRAHPSCRAVAVERDEVRAKRIGRNAVSLGVPGLAVVVGEAPAALAGLEAPDAVFIGGGATAPGLVSACWDALRPGGRLVANVTTLESERAVLDAYEQYGGELTRVEIARTTSVGRYTGWRAAMPITQWVTHKPGDRR</sequence>
<dbReference type="InterPro" id="IPR029063">
    <property type="entry name" value="SAM-dependent_MTases_sf"/>
</dbReference>
<evidence type="ECO:0000259" key="6">
    <source>
        <dbReference type="Pfam" id="PF00590"/>
    </source>
</evidence>
<proteinExistence type="predicted"/>
<evidence type="ECO:0000256" key="4">
    <source>
        <dbReference type="ARBA" id="ARBA00022679"/>
    </source>
</evidence>
<dbReference type="EMBL" id="JBITLV010000002">
    <property type="protein sequence ID" value="MFI7586859.1"/>
    <property type="molecule type" value="Genomic_DNA"/>
</dbReference>
<dbReference type="InterPro" id="IPR014776">
    <property type="entry name" value="4pyrrole_Mease_sub2"/>
</dbReference>
<dbReference type="Proteomes" id="UP001612915">
    <property type="component" value="Unassembled WGS sequence"/>
</dbReference>
<feature type="domain" description="Tetrapyrrole methylase" evidence="6">
    <location>
        <begin position="3"/>
        <end position="187"/>
    </location>
</feature>
<dbReference type="Pfam" id="PF00590">
    <property type="entry name" value="TP_methylase"/>
    <property type="match status" value="1"/>
</dbReference>
<evidence type="ECO:0000313" key="8">
    <source>
        <dbReference type="Proteomes" id="UP001612915"/>
    </source>
</evidence>
<organism evidence="7 8">
    <name type="scientific">Spongisporangium articulatum</name>
    <dbReference type="NCBI Taxonomy" id="3362603"/>
    <lineage>
        <taxon>Bacteria</taxon>
        <taxon>Bacillati</taxon>
        <taxon>Actinomycetota</taxon>
        <taxon>Actinomycetes</taxon>
        <taxon>Kineosporiales</taxon>
        <taxon>Kineosporiaceae</taxon>
        <taxon>Spongisporangium</taxon>
    </lineage>
</organism>
<dbReference type="PANTHER" id="PTHR43182">
    <property type="entry name" value="COBALT-PRECORRIN-6B C(15)-METHYLTRANSFERASE (DECARBOXYLATING)"/>
    <property type="match status" value="1"/>
</dbReference>
<dbReference type="RefSeq" id="WP_398277400.1">
    <property type="nucleotide sequence ID" value="NZ_JBITLV010000002.1"/>
</dbReference>
<dbReference type="NCBIfam" id="TIGR02469">
    <property type="entry name" value="CbiT"/>
    <property type="match status" value="1"/>
</dbReference>
<protein>
    <submittedName>
        <fullName evidence="7">Precorrin-6y C5,15-methyltransferase (Decarboxylating) subunit CbiE</fullName>
    </submittedName>
</protein>
<dbReference type="SUPFAM" id="SSF53790">
    <property type="entry name" value="Tetrapyrrole methylase"/>
    <property type="match status" value="1"/>
</dbReference>
<comment type="pathway">
    <text evidence="1">Cofactor biosynthesis; adenosylcobalamin biosynthesis.</text>
</comment>
<dbReference type="InterPro" id="IPR012818">
    <property type="entry name" value="CbiE"/>
</dbReference>
<keyword evidence="3" id="KW-0489">Methyltransferase</keyword>
<dbReference type="InterPro" id="IPR050714">
    <property type="entry name" value="Cobalamin_biosynth_MTase"/>
</dbReference>
<evidence type="ECO:0000256" key="2">
    <source>
        <dbReference type="ARBA" id="ARBA00022573"/>
    </source>
</evidence>
<dbReference type="InterPro" id="IPR035996">
    <property type="entry name" value="4pyrrol_Methylase_sf"/>
</dbReference>
<dbReference type="Gene3D" id="3.30.950.10">
    <property type="entry name" value="Methyltransferase, Cobalt-precorrin-4 Transmethylase, Domain 2"/>
    <property type="match status" value="1"/>
</dbReference>
<dbReference type="InterPro" id="IPR014777">
    <property type="entry name" value="4pyrrole_Mease_sub1"/>
</dbReference>
<gene>
    <name evidence="7" type="primary">cbiE</name>
    <name evidence="7" type="ORF">ACIB24_07270</name>
</gene>
<name>A0ABW8AKF7_9ACTN</name>
<dbReference type="InterPro" id="IPR014008">
    <property type="entry name" value="Cbl_synth_MTase_CbiT"/>
</dbReference>
<dbReference type="SUPFAM" id="SSF53335">
    <property type="entry name" value="S-adenosyl-L-methionine-dependent methyltransferases"/>
    <property type="match status" value="1"/>
</dbReference>
<dbReference type="Gene3D" id="3.40.1010.10">
    <property type="entry name" value="Cobalt-precorrin-4 Transmethylase, Domain 1"/>
    <property type="match status" value="1"/>
</dbReference>
<dbReference type="PANTHER" id="PTHR43182:SF1">
    <property type="entry name" value="COBALT-PRECORRIN-7 C(5)-METHYLTRANSFERASE"/>
    <property type="match status" value="1"/>
</dbReference>
<keyword evidence="2" id="KW-0169">Cobalamin biosynthesis</keyword>